<evidence type="ECO:0000256" key="1">
    <source>
        <dbReference type="SAM" id="MobiDB-lite"/>
    </source>
</evidence>
<proteinExistence type="predicted"/>
<evidence type="ECO:0008006" key="4">
    <source>
        <dbReference type="Google" id="ProtNLM"/>
    </source>
</evidence>
<feature type="region of interest" description="Disordered" evidence="1">
    <location>
        <begin position="311"/>
        <end position="333"/>
    </location>
</feature>
<evidence type="ECO:0000313" key="3">
    <source>
        <dbReference type="Proteomes" id="UP001497525"/>
    </source>
</evidence>
<dbReference type="EMBL" id="CAXLJL010000157">
    <property type="protein sequence ID" value="CAL5133809.1"/>
    <property type="molecule type" value="Genomic_DNA"/>
</dbReference>
<feature type="compositionally biased region" description="Polar residues" evidence="1">
    <location>
        <begin position="226"/>
        <end position="243"/>
    </location>
</feature>
<sequence length="1059" mass="114824">MSDLQKFIRQQFFDNNWTRDVDLSNFTTEKIAAIDSSFSHLDVKSKLCLLLSFSSSKPSGIPEIDKHVESIFLQALDEENNLVKAVATILHSKQSLNYLNFDISPTNEAFKKNIEKLLRSSDDWGVVRTPLLAEYLGENVLKDLANNGKRAVKPKDITPIRSLGFKRRGKSEALSFKESYLDKLKDECQRKRIHVPIPGRSFARLDEPDGGSDGDGGGGFIGNSSASVPRNSTAKRYPSTWNRSLDGEYQKPSTPWPRAGQQKPEKLTNSRPLPLNERLAIRSSAAANCRKPSGIKLLDFDELPAFGPKAKQLRKEQMEKEREIKRQEREERVKEQRAAREAAKLARQAERQALSDARRQSTTNLWPAGQTVGVITAPVASSENRSTVQSTGFNSGLSQQSSVLFTGPNERSNRGDDARARIGQYPNHLPCVTSTTTPQFGSQAIHGTNSFMIQHPLLSVSDSLIASSGVTDEDDDEDEDDDMAVRDSQTGMYKLGIASNFRGFNPAARVSLQSSCATQNASPMITSSTNSLATLSVHGVPTIGTRLNTFSSYQTPNPDPSFKASMTLVTSSLNVLSNPTPITVSSSLSYNTQLRVIAPRPPQPMPTPSASISGTIRVIGGPQSSPLIRIFRPQTMPLGQLSTPQLDSATLSSSLPLKSSTQSVGEGSAPMVALTNVTGGEVLCSPAGSGNGTQEPLRNLGPTLVRAGTQPILQPHLPGTSPVRIAPRSTRFVRLVHSNSVMELAPGRLQPSPNVPPTLSAAQSPPFIIQQPQPQQISSARTELRSPPVVVAGSTTTAGPHPTNTAWTLDGRPDPHPAEMLGIRLPFGVRGNVDRQKINHSPPNAGYIQILPRPVVPVSLPVTSPQHVLHATDSQAINDRNLEGVIPGRRQLVMCDAGSVNNSERESSVSVQISLAGGGSMPVQFPSQPVLPTNSSAIPSVESGVKIQDDLCLTEAQVNSVHNLFQGANRVSRPEKAMIVSFIAGARGNPRPETGNTLRIRLSEYRERVINQATGQVMDVAADTYLHMDYATGKCEKVKCYRNEPPEVLLRLPVQQATQ</sequence>
<dbReference type="AlphaFoldDB" id="A0AAV2T9L6"/>
<reference evidence="2" key="1">
    <citation type="submission" date="2024-06" db="EMBL/GenBank/DDBJ databases">
        <authorList>
            <person name="Liu X."/>
            <person name="Lenzi L."/>
            <person name="Haldenby T S."/>
            <person name="Uol C."/>
        </authorList>
    </citation>
    <scope>NUCLEOTIDE SEQUENCE</scope>
</reference>
<gene>
    <name evidence="2" type="ORF">CDAUBV1_LOCUS7046</name>
</gene>
<accession>A0AAV2T9L6</accession>
<feature type="compositionally biased region" description="Basic and acidic residues" evidence="1">
    <location>
        <begin position="313"/>
        <end position="333"/>
    </location>
</feature>
<feature type="compositionally biased region" description="Gly residues" evidence="1">
    <location>
        <begin position="211"/>
        <end position="221"/>
    </location>
</feature>
<feature type="compositionally biased region" description="Polar residues" evidence="1">
    <location>
        <begin position="386"/>
        <end position="404"/>
    </location>
</feature>
<name>A0AAV2T9L6_CALDB</name>
<comment type="caution">
    <text evidence="2">The sequence shown here is derived from an EMBL/GenBank/DDBJ whole genome shotgun (WGS) entry which is preliminary data.</text>
</comment>
<evidence type="ECO:0000313" key="2">
    <source>
        <dbReference type="EMBL" id="CAL5133809.1"/>
    </source>
</evidence>
<feature type="region of interest" description="Disordered" evidence="1">
    <location>
        <begin position="386"/>
        <end position="414"/>
    </location>
</feature>
<dbReference type="Proteomes" id="UP001497525">
    <property type="component" value="Unassembled WGS sequence"/>
</dbReference>
<organism evidence="2 3">
    <name type="scientific">Calicophoron daubneyi</name>
    <name type="common">Rumen fluke</name>
    <name type="synonym">Paramphistomum daubneyi</name>
    <dbReference type="NCBI Taxonomy" id="300641"/>
    <lineage>
        <taxon>Eukaryota</taxon>
        <taxon>Metazoa</taxon>
        <taxon>Spiralia</taxon>
        <taxon>Lophotrochozoa</taxon>
        <taxon>Platyhelminthes</taxon>
        <taxon>Trematoda</taxon>
        <taxon>Digenea</taxon>
        <taxon>Plagiorchiida</taxon>
        <taxon>Pronocephalata</taxon>
        <taxon>Paramphistomoidea</taxon>
        <taxon>Paramphistomidae</taxon>
        <taxon>Calicophoron</taxon>
    </lineage>
</organism>
<protein>
    <recommendedName>
        <fullName evidence="4">Negative elongation factor A</fullName>
    </recommendedName>
</protein>
<feature type="region of interest" description="Disordered" evidence="1">
    <location>
        <begin position="199"/>
        <end position="275"/>
    </location>
</feature>